<dbReference type="InterPro" id="IPR013249">
    <property type="entry name" value="RNA_pol_sigma70_r4_t2"/>
</dbReference>
<dbReference type="GO" id="GO:0016987">
    <property type="term" value="F:sigma factor activity"/>
    <property type="evidence" value="ECO:0007669"/>
    <property type="project" value="UniProtKB-KW"/>
</dbReference>
<protein>
    <submittedName>
        <fullName evidence="8">RNA polymerase sigma factor</fullName>
    </submittedName>
</protein>
<dbReference type="InterPro" id="IPR007627">
    <property type="entry name" value="RNA_pol_sigma70_r2"/>
</dbReference>
<evidence type="ECO:0000256" key="4">
    <source>
        <dbReference type="ARBA" id="ARBA00023125"/>
    </source>
</evidence>
<comment type="caution">
    <text evidence="8">The sequence shown here is derived from an EMBL/GenBank/DDBJ whole genome shotgun (WGS) entry which is preliminary data.</text>
</comment>
<feature type="domain" description="RNA polymerase sigma factor 70 region 4 type 2" evidence="7">
    <location>
        <begin position="123"/>
        <end position="160"/>
    </location>
</feature>
<keyword evidence="3" id="KW-0731">Sigma factor</keyword>
<dbReference type="Pfam" id="PF04542">
    <property type="entry name" value="Sigma70_r2"/>
    <property type="match status" value="1"/>
</dbReference>
<comment type="similarity">
    <text evidence="1">Belongs to the sigma-70 factor family. ECF subfamily.</text>
</comment>
<accession>A0A329QML6</accession>
<keyword evidence="2" id="KW-0805">Transcription regulation</keyword>
<gene>
    <name evidence="8" type="ORF">DC345_19930</name>
</gene>
<dbReference type="SUPFAM" id="SSF88659">
    <property type="entry name" value="Sigma3 and sigma4 domains of RNA polymerase sigma factors"/>
    <property type="match status" value="1"/>
</dbReference>
<dbReference type="InterPro" id="IPR014284">
    <property type="entry name" value="RNA_pol_sigma-70_dom"/>
</dbReference>
<dbReference type="GO" id="GO:0003677">
    <property type="term" value="F:DNA binding"/>
    <property type="evidence" value="ECO:0007669"/>
    <property type="project" value="UniProtKB-KW"/>
</dbReference>
<dbReference type="InterPro" id="IPR039425">
    <property type="entry name" value="RNA_pol_sigma-70-like"/>
</dbReference>
<reference evidence="8 9" key="1">
    <citation type="submission" date="2018-04" db="EMBL/GenBank/DDBJ databases">
        <title>Paenibacillus taichungensis Genome sequencing and assembly.</title>
        <authorList>
            <person name="Xu J."/>
            <person name="Rensing C."/>
            <person name="Mazhar H.S."/>
        </authorList>
    </citation>
    <scope>NUCLEOTIDE SEQUENCE [LARGE SCALE GENOMIC DNA]</scope>
    <source>
        <strain evidence="8 9">NC1</strain>
    </source>
</reference>
<evidence type="ECO:0000313" key="8">
    <source>
        <dbReference type="EMBL" id="RAW13171.1"/>
    </source>
</evidence>
<dbReference type="Pfam" id="PF08281">
    <property type="entry name" value="Sigma70_r4_2"/>
    <property type="match status" value="1"/>
</dbReference>
<dbReference type="SUPFAM" id="SSF88946">
    <property type="entry name" value="Sigma2 domain of RNA polymerase sigma factors"/>
    <property type="match status" value="1"/>
</dbReference>
<proteinExistence type="inferred from homology"/>
<dbReference type="PANTHER" id="PTHR43133:SF8">
    <property type="entry name" value="RNA POLYMERASE SIGMA FACTOR HI_1459-RELATED"/>
    <property type="match status" value="1"/>
</dbReference>
<organism evidence="8 9">
    <name type="scientific">Paenibacillus taichungensis</name>
    <dbReference type="NCBI Taxonomy" id="484184"/>
    <lineage>
        <taxon>Bacteria</taxon>
        <taxon>Bacillati</taxon>
        <taxon>Bacillota</taxon>
        <taxon>Bacilli</taxon>
        <taxon>Bacillales</taxon>
        <taxon>Paenibacillaceae</taxon>
        <taxon>Paenibacillus</taxon>
    </lineage>
</organism>
<name>A0A329QML6_9BACL</name>
<dbReference type="GO" id="GO:0006352">
    <property type="term" value="P:DNA-templated transcription initiation"/>
    <property type="evidence" value="ECO:0007669"/>
    <property type="project" value="InterPro"/>
</dbReference>
<sequence>MGIQRGKHHVNKTTIHDAYVNYKSEVTRYLSQIVKNQQDAEDLTQECFIRMMNVSADIPEERLLYYLKRIARNLAMDTFRKRTRTLRRDSRLEMQTYHCDTSELEISEGVNDLVSVINNTEHRKILELRVIHGYSIKETAQLVNRSEGMIKSSVFHAVNRIRAKVIS</sequence>
<dbReference type="Gene3D" id="1.10.1740.10">
    <property type="match status" value="1"/>
</dbReference>
<evidence type="ECO:0000256" key="5">
    <source>
        <dbReference type="ARBA" id="ARBA00023163"/>
    </source>
</evidence>
<dbReference type="AlphaFoldDB" id="A0A329QML6"/>
<evidence type="ECO:0000256" key="3">
    <source>
        <dbReference type="ARBA" id="ARBA00023082"/>
    </source>
</evidence>
<keyword evidence="4" id="KW-0238">DNA-binding</keyword>
<dbReference type="InterPro" id="IPR036388">
    <property type="entry name" value="WH-like_DNA-bd_sf"/>
</dbReference>
<dbReference type="InterPro" id="IPR013324">
    <property type="entry name" value="RNA_pol_sigma_r3/r4-like"/>
</dbReference>
<dbReference type="PANTHER" id="PTHR43133">
    <property type="entry name" value="RNA POLYMERASE ECF-TYPE SIGMA FACTO"/>
    <property type="match status" value="1"/>
</dbReference>
<dbReference type="Gene3D" id="1.10.10.10">
    <property type="entry name" value="Winged helix-like DNA-binding domain superfamily/Winged helix DNA-binding domain"/>
    <property type="match status" value="1"/>
</dbReference>
<evidence type="ECO:0000256" key="2">
    <source>
        <dbReference type="ARBA" id="ARBA00023015"/>
    </source>
</evidence>
<evidence type="ECO:0000256" key="1">
    <source>
        <dbReference type="ARBA" id="ARBA00010641"/>
    </source>
</evidence>
<dbReference type="EMBL" id="QEVW01000013">
    <property type="protein sequence ID" value="RAW13171.1"/>
    <property type="molecule type" value="Genomic_DNA"/>
</dbReference>
<keyword evidence="5" id="KW-0804">Transcription</keyword>
<evidence type="ECO:0000259" key="6">
    <source>
        <dbReference type="Pfam" id="PF04542"/>
    </source>
</evidence>
<dbReference type="Proteomes" id="UP000250642">
    <property type="component" value="Unassembled WGS sequence"/>
</dbReference>
<dbReference type="InterPro" id="IPR013325">
    <property type="entry name" value="RNA_pol_sigma_r2"/>
</dbReference>
<dbReference type="NCBIfam" id="TIGR02937">
    <property type="entry name" value="sigma70-ECF"/>
    <property type="match status" value="1"/>
</dbReference>
<feature type="domain" description="RNA polymerase sigma-70 region 2" evidence="6">
    <location>
        <begin position="20"/>
        <end position="85"/>
    </location>
</feature>
<evidence type="ECO:0000313" key="9">
    <source>
        <dbReference type="Proteomes" id="UP000250642"/>
    </source>
</evidence>
<evidence type="ECO:0000259" key="7">
    <source>
        <dbReference type="Pfam" id="PF08281"/>
    </source>
</evidence>